<dbReference type="GO" id="GO:0004077">
    <property type="term" value="F:biotin--[biotin carboxyl-carrier protein] ligase activity"/>
    <property type="evidence" value="ECO:0007669"/>
    <property type="project" value="InterPro"/>
</dbReference>
<dbReference type="PANTHER" id="PTHR12835:SF5">
    <property type="entry name" value="BIOTIN--PROTEIN LIGASE"/>
    <property type="match status" value="1"/>
</dbReference>
<feature type="domain" description="BPL/LPL catalytic" evidence="2">
    <location>
        <begin position="1"/>
        <end position="177"/>
    </location>
</feature>
<evidence type="ECO:0000256" key="1">
    <source>
        <dbReference type="ARBA" id="ARBA00022598"/>
    </source>
</evidence>
<evidence type="ECO:0000313" key="3">
    <source>
        <dbReference type="EMBL" id="SDZ89371.1"/>
    </source>
</evidence>
<sequence length="243" mass="27907">MKIIKINATESTNLYLKSLGKSTNDKGIIAVRALCQTQGRGQMGTSWQTEDNKNLITSYLLPQINLEPKDNFKMSMLVSLALKKCLENLKVPDLKIKWPNDILSCQKKIAGILIENTFTAQKISSSIIGIGLNLNQKSFHNLPQASSLSLICQKEFDIDEVFQRLNVEIEVLYKKLIQKDFEGSLYEYYKNLYGYREEQIFEFKNGQQKKGMIKSIENNGFLNVKFNDHTSQSFDLKEIKQVY</sequence>
<dbReference type="EMBL" id="FNQF01000002">
    <property type="protein sequence ID" value="SDZ89371.1"/>
    <property type="molecule type" value="Genomic_DNA"/>
</dbReference>
<dbReference type="PROSITE" id="PS51733">
    <property type="entry name" value="BPL_LPL_CATALYTIC"/>
    <property type="match status" value="1"/>
</dbReference>
<keyword evidence="4" id="KW-1185">Reference proteome</keyword>
<accession>A0A1H3WRJ7</accession>
<dbReference type="SUPFAM" id="SSF55681">
    <property type="entry name" value="Class II aaRS and biotin synthetases"/>
    <property type="match status" value="1"/>
</dbReference>
<evidence type="ECO:0000313" key="4">
    <source>
        <dbReference type="Proteomes" id="UP000198820"/>
    </source>
</evidence>
<dbReference type="GO" id="GO:0005737">
    <property type="term" value="C:cytoplasm"/>
    <property type="evidence" value="ECO:0007669"/>
    <property type="project" value="TreeGrafter"/>
</dbReference>
<dbReference type="Proteomes" id="UP000198820">
    <property type="component" value="Unassembled WGS sequence"/>
</dbReference>
<dbReference type="InterPro" id="IPR004143">
    <property type="entry name" value="BPL_LPL_catalytic"/>
</dbReference>
<reference evidence="3 4" key="1">
    <citation type="submission" date="2016-10" db="EMBL/GenBank/DDBJ databases">
        <authorList>
            <person name="de Groot N.N."/>
        </authorList>
    </citation>
    <scope>NUCLEOTIDE SEQUENCE [LARGE SCALE GENOMIC DNA]</scope>
    <source>
        <strain evidence="3 4">DSM 23581</strain>
    </source>
</reference>
<proteinExistence type="predicted"/>
<dbReference type="InterPro" id="IPR004408">
    <property type="entry name" value="Biotin_CoA_COase_ligase"/>
</dbReference>
<dbReference type="PANTHER" id="PTHR12835">
    <property type="entry name" value="BIOTIN PROTEIN LIGASE"/>
    <property type="match status" value="1"/>
</dbReference>
<dbReference type="Gene3D" id="3.30.930.10">
    <property type="entry name" value="Bira Bifunctional Protein, Domain 2"/>
    <property type="match status" value="1"/>
</dbReference>
<evidence type="ECO:0000259" key="2">
    <source>
        <dbReference type="PROSITE" id="PS51733"/>
    </source>
</evidence>
<dbReference type="RefSeq" id="WP_093239080.1">
    <property type="nucleotide sequence ID" value="NZ_FNQF01000002.1"/>
</dbReference>
<protein>
    <submittedName>
        <fullName evidence="3">BirA family transcriptional regulator, biotin operon repressor / biotin-[acetyl-CoA-carboxylase] ligase</fullName>
    </submittedName>
</protein>
<dbReference type="AlphaFoldDB" id="A0A1H3WRJ7"/>
<name>A0A1H3WRJ7_9FLAO</name>
<dbReference type="NCBIfam" id="TIGR00121">
    <property type="entry name" value="birA_ligase"/>
    <property type="match status" value="1"/>
</dbReference>
<dbReference type="CDD" id="cd16442">
    <property type="entry name" value="BPL"/>
    <property type="match status" value="1"/>
</dbReference>
<dbReference type="STRING" id="908615.SAMN05421540_102101"/>
<gene>
    <name evidence="3" type="ORF">SAMN05421540_102101</name>
</gene>
<dbReference type="Pfam" id="PF03099">
    <property type="entry name" value="BPL_LplA_LipB"/>
    <property type="match status" value="1"/>
</dbReference>
<organism evidence="3 4">
    <name type="scientific">Psychroflexus halocasei</name>
    <dbReference type="NCBI Taxonomy" id="908615"/>
    <lineage>
        <taxon>Bacteria</taxon>
        <taxon>Pseudomonadati</taxon>
        <taxon>Bacteroidota</taxon>
        <taxon>Flavobacteriia</taxon>
        <taxon>Flavobacteriales</taxon>
        <taxon>Flavobacteriaceae</taxon>
        <taxon>Psychroflexus</taxon>
    </lineage>
</organism>
<dbReference type="InterPro" id="IPR045864">
    <property type="entry name" value="aa-tRNA-synth_II/BPL/LPL"/>
</dbReference>
<keyword evidence="1 3" id="KW-0436">Ligase</keyword>